<keyword evidence="2" id="KW-0808">Transferase</keyword>
<dbReference type="AlphaFoldDB" id="A0A699R9Q1"/>
<dbReference type="GO" id="GO:0003964">
    <property type="term" value="F:RNA-directed DNA polymerase activity"/>
    <property type="evidence" value="ECO:0007669"/>
    <property type="project" value="UniProtKB-KW"/>
</dbReference>
<proteinExistence type="predicted"/>
<accession>A0A699R9Q1</accession>
<feature type="domain" description="Reverse transcriptase/retrotransposon-derived protein RNase H-like" evidence="1">
    <location>
        <begin position="1"/>
        <end position="70"/>
    </location>
</feature>
<keyword evidence="2" id="KW-0548">Nucleotidyltransferase</keyword>
<dbReference type="Pfam" id="PF17919">
    <property type="entry name" value="RT_RNaseH_2"/>
    <property type="match status" value="1"/>
</dbReference>
<dbReference type="EMBL" id="BKCJ011082553">
    <property type="protein sequence ID" value="GFC82058.1"/>
    <property type="molecule type" value="Genomic_DNA"/>
</dbReference>
<evidence type="ECO:0000259" key="1">
    <source>
        <dbReference type="Pfam" id="PF17919"/>
    </source>
</evidence>
<keyword evidence="2" id="KW-0695">RNA-directed DNA polymerase</keyword>
<organism evidence="2">
    <name type="scientific">Tanacetum cinerariifolium</name>
    <name type="common">Dalmatian daisy</name>
    <name type="synonym">Chrysanthemum cinerariifolium</name>
    <dbReference type="NCBI Taxonomy" id="118510"/>
    <lineage>
        <taxon>Eukaryota</taxon>
        <taxon>Viridiplantae</taxon>
        <taxon>Streptophyta</taxon>
        <taxon>Embryophyta</taxon>
        <taxon>Tracheophyta</taxon>
        <taxon>Spermatophyta</taxon>
        <taxon>Magnoliopsida</taxon>
        <taxon>eudicotyledons</taxon>
        <taxon>Gunneridae</taxon>
        <taxon>Pentapetalae</taxon>
        <taxon>asterids</taxon>
        <taxon>campanulids</taxon>
        <taxon>Asterales</taxon>
        <taxon>Asteraceae</taxon>
        <taxon>Asteroideae</taxon>
        <taxon>Anthemideae</taxon>
        <taxon>Anthemidinae</taxon>
        <taxon>Tanacetum</taxon>
    </lineage>
</organism>
<gene>
    <name evidence="2" type="ORF">Tci_854028</name>
</gene>
<reference evidence="2" key="1">
    <citation type="journal article" date="2019" name="Sci. Rep.">
        <title>Draft genome of Tanacetum cinerariifolium, the natural source of mosquito coil.</title>
        <authorList>
            <person name="Yamashiro T."/>
            <person name="Shiraishi A."/>
            <person name="Satake H."/>
            <person name="Nakayama K."/>
        </authorList>
    </citation>
    <scope>NUCLEOTIDE SEQUENCE</scope>
</reference>
<feature type="non-terminal residue" evidence="2">
    <location>
        <position position="1"/>
    </location>
</feature>
<name>A0A699R9Q1_TANCI</name>
<sequence length="205" mass="23335">APILIALDWDMPFELMCDASYFAIGAVLGQCQDKHFRPIHYANHSTLKYLLAKKDSKARLLRWVLLLQEFTFKVIDTKGAENLVADHLSGLENPHQNVLVPKDINESYPLNTLNLVSTHGNSNTLWFTDFVNYHAGNFVVKVMSSQQKSKFFKDVKHYFWDNPFLFKICTDQVIKRCVDGKEAIDILKACDYGPTGGHHGPNYTA</sequence>
<dbReference type="InterPro" id="IPR043502">
    <property type="entry name" value="DNA/RNA_pol_sf"/>
</dbReference>
<dbReference type="InterPro" id="IPR041577">
    <property type="entry name" value="RT_RNaseH_2"/>
</dbReference>
<protein>
    <submittedName>
        <fullName evidence="2">Reverse transcriptase domain-containing protein</fullName>
    </submittedName>
</protein>
<dbReference type="SUPFAM" id="SSF56672">
    <property type="entry name" value="DNA/RNA polymerases"/>
    <property type="match status" value="1"/>
</dbReference>
<dbReference type="PANTHER" id="PTHR34072">
    <property type="entry name" value="ENZYMATIC POLYPROTEIN-RELATED"/>
    <property type="match status" value="1"/>
</dbReference>
<comment type="caution">
    <text evidence="2">The sequence shown here is derived from an EMBL/GenBank/DDBJ whole genome shotgun (WGS) entry which is preliminary data.</text>
</comment>
<evidence type="ECO:0000313" key="2">
    <source>
        <dbReference type="EMBL" id="GFC82058.1"/>
    </source>
</evidence>
<dbReference type="PANTHER" id="PTHR34072:SF57">
    <property type="entry name" value="RNA-DIRECTED DNA POLYMERASE"/>
    <property type="match status" value="1"/>
</dbReference>